<keyword evidence="3" id="KW-1185">Reference proteome</keyword>
<dbReference type="AlphaFoldDB" id="D0LQ50"/>
<dbReference type="Proteomes" id="UP000001880">
    <property type="component" value="Chromosome"/>
</dbReference>
<feature type="signal peptide" evidence="1">
    <location>
        <begin position="1"/>
        <end position="26"/>
    </location>
</feature>
<keyword evidence="1" id="KW-0732">Signal</keyword>
<feature type="chain" id="PRO_5003011549" description="Transporter" evidence="1">
    <location>
        <begin position="27"/>
        <end position="330"/>
    </location>
</feature>
<evidence type="ECO:0000313" key="2">
    <source>
        <dbReference type="EMBL" id="ACY17087.1"/>
    </source>
</evidence>
<reference evidence="2 3" key="1">
    <citation type="journal article" date="2010" name="Stand. Genomic Sci.">
        <title>Complete genome sequence of Haliangium ochraceum type strain (SMP-2).</title>
        <authorList>
            <consortium name="US DOE Joint Genome Institute (JGI-PGF)"/>
            <person name="Ivanova N."/>
            <person name="Daum C."/>
            <person name="Lang E."/>
            <person name="Abt B."/>
            <person name="Kopitz M."/>
            <person name="Saunders E."/>
            <person name="Lapidus A."/>
            <person name="Lucas S."/>
            <person name="Glavina Del Rio T."/>
            <person name="Nolan M."/>
            <person name="Tice H."/>
            <person name="Copeland A."/>
            <person name="Cheng J.F."/>
            <person name="Chen F."/>
            <person name="Bruce D."/>
            <person name="Goodwin L."/>
            <person name="Pitluck S."/>
            <person name="Mavromatis K."/>
            <person name="Pati A."/>
            <person name="Mikhailova N."/>
            <person name="Chen A."/>
            <person name="Palaniappan K."/>
            <person name="Land M."/>
            <person name="Hauser L."/>
            <person name="Chang Y.J."/>
            <person name="Jeffries C.D."/>
            <person name="Detter J.C."/>
            <person name="Brettin T."/>
            <person name="Rohde M."/>
            <person name="Goker M."/>
            <person name="Bristow J."/>
            <person name="Markowitz V."/>
            <person name="Eisen J.A."/>
            <person name="Hugenholtz P."/>
            <person name="Kyrpides N.C."/>
            <person name="Klenk H.P."/>
        </authorList>
    </citation>
    <scope>NUCLEOTIDE SEQUENCE [LARGE SCALE GENOMIC DNA]</scope>
    <source>
        <strain evidence="3">DSM 14365 / CIP 107738 / JCM 11303 / AJ 13395 / SMP-2</strain>
    </source>
</reference>
<dbReference type="OrthoDB" id="9942765at2"/>
<name>D0LQ50_HALO1</name>
<dbReference type="KEGG" id="hoh:Hoch_4596"/>
<dbReference type="EMBL" id="CP001804">
    <property type="protein sequence ID" value="ACY17087.1"/>
    <property type="molecule type" value="Genomic_DNA"/>
</dbReference>
<gene>
    <name evidence="2" type="ordered locus">Hoch_4596</name>
</gene>
<dbReference type="HOGENOM" id="CLU_833930_0_0_7"/>
<organism evidence="2 3">
    <name type="scientific">Haliangium ochraceum (strain DSM 14365 / JCM 11303 / SMP-2)</name>
    <dbReference type="NCBI Taxonomy" id="502025"/>
    <lineage>
        <taxon>Bacteria</taxon>
        <taxon>Pseudomonadati</taxon>
        <taxon>Myxococcota</taxon>
        <taxon>Polyangia</taxon>
        <taxon>Haliangiales</taxon>
        <taxon>Kofleriaceae</taxon>
        <taxon>Haliangium</taxon>
    </lineage>
</organism>
<proteinExistence type="predicted"/>
<evidence type="ECO:0008006" key="4">
    <source>
        <dbReference type="Google" id="ProtNLM"/>
    </source>
</evidence>
<evidence type="ECO:0000313" key="3">
    <source>
        <dbReference type="Proteomes" id="UP000001880"/>
    </source>
</evidence>
<accession>D0LQ50</accession>
<sequence>MSILARSILGASALLLLQLPALDAAAQQAWVPEPGSLSINLDYAYSRSDFVVENGEELSRNDYPEGTPVPIDPTFSHGVVLSAEYAPIERLGIVANVPVMTTRYDYPGADQAAGEYTDLPPHGANDDGDYHTALQDFRLDVRYAVSNDLLGFSPHIGVSIPMSDYETVGYGAIGRGLKQLILGAAVGKFFVSGVPGLYLHGHYEFHLVESYETEFAQTAEYGQNRSLMDAFVGYYILDNLDVNLLGVMQLAHGGFEFEEWDGDFDGEAANLPTILFHDALLAESFFQAGAGITYRPIEGMRVGLSMRWFVWGKNTRNADYYGVSVGYDIL</sequence>
<dbReference type="eggNOG" id="ENOG502ZMKG">
    <property type="taxonomic scope" value="Bacteria"/>
</dbReference>
<dbReference type="RefSeq" id="WP_012829685.1">
    <property type="nucleotide sequence ID" value="NC_013440.1"/>
</dbReference>
<protein>
    <recommendedName>
        <fullName evidence="4">Transporter</fullName>
    </recommendedName>
</protein>
<evidence type="ECO:0000256" key="1">
    <source>
        <dbReference type="SAM" id="SignalP"/>
    </source>
</evidence>